<feature type="binding site" description="covalent" evidence="21">
    <location>
        <position position="239"/>
    </location>
    <ligand>
        <name>heme c</name>
        <dbReference type="ChEBI" id="CHEBI:61717"/>
        <label>2</label>
    </ligand>
</feature>
<evidence type="ECO:0000256" key="4">
    <source>
        <dbReference type="ARBA" id="ARBA00022448"/>
    </source>
</evidence>
<evidence type="ECO:0000256" key="17">
    <source>
        <dbReference type="ARBA" id="ARBA00023065"/>
    </source>
</evidence>
<evidence type="ECO:0000256" key="9">
    <source>
        <dbReference type="ARBA" id="ARBA00022692"/>
    </source>
</evidence>
<dbReference type="InterPro" id="IPR038414">
    <property type="entry name" value="CcoP_N_sf"/>
</dbReference>
<keyword evidence="12 19" id="KW-0375">Hydrogen ion transport</keyword>
<evidence type="ECO:0000259" key="23">
    <source>
        <dbReference type="PROSITE" id="PS51007"/>
    </source>
</evidence>
<evidence type="ECO:0000313" key="25">
    <source>
        <dbReference type="Proteomes" id="UP000198607"/>
    </source>
</evidence>
<evidence type="ECO:0000256" key="18">
    <source>
        <dbReference type="ARBA" id="ARBA00023136"/>
    </source>
</evidence>
<comment type="function">
    <text evidence="19">C-type cytochrome. Part of the cbb3-type cytochrome c oxidase complex.</text>
</comment>
<evidence type="ECO:0000313" key="24">
    <source>
        <dbReference type="EMBL" id="SDH09614.1"/>
    </source>
</evidence>
<dbReference type="InterPro" id="IPR050597">
    <property type="entry name" value="Cytochrome_c_Oxidase_Subunit"/>
</dbReference>
<dbReference type="GO" id="GO:0006119">
    <property type="term" value="P:oxidative phosphorylation"/>
    <property type="evidence" value="ECO:0007669"/>
    <property type="project" value="UniProtKB-UniPathway"/>
</dbReference>
<evidence type="ECO:0000256" key="1">
    <source>
        <dbReference type="ARBA" id="ARBA00004533"/>
    </source>
</evidence>
<protein>
    <recommendedName>
        <fullName evidence="19">Cbb3-type cytochrome c oxidase subunit</fullName>
    </recommendedName>
</protein>
<dbReference type="STRING" id="83767.SAMN05660652_01212"/>
<evidence type="ECO:0000256" key="5">
    <source>
        <dbReference type="ARBA" id="ARBA00022475"/>
    </source>
</evidence>
<keyword evidence="16 19" id="KW-0408">Iron</keyword>
<dbReference type="PIRSF" id="PIRSF000006">
    <property type="entry name" value="Cbb3-Cox_fixP"/>
    <property type="match status" value="1"/>
</dbReference>
<dbReference type="UniPathway" id="UPA00705"/>
<keyword evidence="18 19" id="KW-0472">Membrane</keyword>
<dbReference type="Gene3D" id="6.10.280.130">
    <property type="match status" value="1"/>
</dbReference>
<keyword evidence="5 19" id="KW-1003">Cell membrane</keyword>
<dbReference type="GO" id="GO:0016491">
    <property type="term" value="F:oxidoreductase activity"/>
    <property type="evidence" value="ECO:0007669"/>
    <property type="project" value="UniProtKB-KW"/>
</dbReference>
<evidence type="ECO:0000256" key="20">
    <source>
        <dbReference type="PIRSR" id="PIRSR000006-1"/>
    </source>
</evidence>
<feature type="binding site" description="axial binding residue" evidence="20">
    <location>
        <position position="148"/>
    </location>
    <ligand>
        <name>heme c</name>
        <dbReference type="ChEBI" id="CHEBI:61717"/>
        <label>1</label>
    </ligand>
    <ligandPart>
        <name>Fe</name>
        <dbReference type="ChEBI" id="CHEBI:18248"/>
    </ligandPart>
</feature>
<keyword evidence="11" id="KW-0677">Repeat</keyword>
<feature type="binding site" description="covalent" evidence="21">
    <location>
        <position position="147"/>
    </location>
    <ligand>
        <name>heme c</name>
        <dbReference type="ChEBI" id="CHEBI:61717"/>
        <label>1</label>
    </ligand>
</feature>
<sequence length="310" mass="34430">MSDFVNEFWNWYVILIVLVSVVACGVFLWFQSIHHSSSEQTTDTTGHVWDETLQEYNNPLPRWWMWLFYLTVFFALAYVSLYPALGRFPGIWGWTSTGAHKMEVEKAEAQLKPLFDKYLKLDLASVAADKEAMEMGGRLFQTYCIQCHGATGQGSRDKGFPNLTDKDWQWGGAPEQIVETISNGRTGMMPPYGGNPDAVGGEAGAKELANYVRSLSGLKHDADLATKGETRFKAVCFACHGMDGKGQQALGAPNLTDKTWLYGSSEAKIIETITAGRTNQMPAWKEFLGEGKVHLLAAYVFNLSSGGEKR</sequence>
<evidence type="ECO:0000256" key="21">
    <source>
        <dbReference type="PIRSR" id="PIRSR000006-2"/>
    </source>
</evidence>
<keyword evidence="13 19" id="KW-0249">Electron transport</keyword>
<feature type="domain" description="Cytochrome c" evidence="23">
    <location>
        <begin position="131"/>
        <end position="219"/>
    </location>
</feature>
<accession>A0A1G7ZLR1</accession>
<organism evidence="24 25">
    <name type="scientific">Propionivibrio dicarboxylicus</name>
    <dbReference type="NCBI Taxonomy" id="83767"/>
    <lineage>
        <taxon>Bacteria</taxon>
        <taxon>Pseudomonadati</taxon>
        <taxon>Pseudomonadota</taxon>
        <taxon>Betaproteobacteria</taxon>
        <taxon>Rhodocyclales</taxon>
        <taxon>Rhodocyclaceae</taxon>
        <taxon>Propionivibrio</taxon>
    </lineage>
</organism>
<dbReference type="AlphaFoldDB" id="A0A1G7ZLR1"/>
<dbReference type="Gene3D" id="1.10.760.10">
    <property type="entry name" value="Cytochrome c-like domain"/>
    <property type="match status" value="2"/>
</dbReference>
<keyword evidence="7 19" id="KW-0349">Heme</keyword>
<evidence type="ECO:0000256" key="3">
    <source>
        <dbReference type="ARBA" id="ARBA00006113"/>
    </source>
</evidence>
<dbReference type="OrthoDB" id="9811281at2"/>
<evidence type="ECO:0000256" key="15">
    <source>
        <dbReference type="ARBA" id="ARBA00023002"/>
    </source>
</evidence>
<dbReference type="NCBIfam" id="TIGR00782">
    <property type="entry name" value="ccoP"/>
    <property type="match status" value="1"/>
</dbReference>
<evidence type="ECO:0000256" key="11">
    <source>
        <dbReference type="ARBA" id="ARBA00022737"/>
    </source>
</evidence>
<name>A0A1G7ZLR1_9RHOO</name>
<dbReference type="Pfam" id="PF14715">
    <property type="entry name" value="FixP_N"/>
    <property type="match status" value="1"/>
</dbReference>
<dbReference type="RefSeq" id="WP_091935298.1">
    <property type="nucleotide sequence ID" value="NZ_FNCY01000003.1"/>
</dbReference>
<comment type="similarity">
    <text evidence="3 19">Belongs to the CcoP / FixP family.</text>
</comment>
<evidence type="ECO:0000256" key="7">
    <source>
        <dbReference type="ARBA" id="ARBA00022617"/>
    </source>
</evidence>
<keyword evidence="4 19" id="KW-0813">Transport</keyword>
<keyword evidence="10 19" id="KW-0479">Metal-binding</keyword>
<dbReference type="Proteomes" id="UP000198607">
    <property type="component" value="Unassembled WGS sequence"/>
</dbReference>
<dbReference type="InterPro" id="IPR032858">
    <property type="entry name" value="CcoP_N"/>
</dbReference>
<evidence type="ECO:0000256" key="2">
    <source>
        <dbReference type="ARBA" id="ARBA00004673"/>
    </source>
</evidence>
<feature type="binding site" description="axial binding residue" evidence="20">
    <location>
        <position position="281"/>
    </location>
    <ligand>
        <name>heme c</name>
        <dbReference type="ChEBI" id="CHEBI:61717"/>
        <label>1</label>
    </ligand>
    <ligandPart>
        <name>Fe</name>
        <dbReference type="ChEBI" id="CHEBI:18248"/>
    </ligandPart>
</feature>
<reference evidence="24 25" key="1">
    <citation type="submission" date="2016-10" db="EMBL/GenBank/DDBJ databases">
        <authorList>
            <person name="de Groot N.N."/>
        </authorList>
    </citation>
    <scope>NUCLEOTIDE SEQUENCE [LARGE SCALE GENOMIC DNA]</scope>
    <source>
        <strain evidence="24 25">DSM 5885</strain>
    </source>
</reference>
<dbReference type="PANTHER" id="PTHR33751:SF1">
    <property type="entry name" value="CBB3-TYPE CYTOCHROME C OXIDASE SUBUNIT FIXP"/>
    <property type="match status" value="1"/>
</dbReference>
<dbReference type="InterPro" id="IPR036909">
    <property type="entry name" value="Cyt_c-like_dom_sf"/>
</dbReference>
<keyword evidence="15 19" id="KW-0560">Oxidoreductase</keyword>
<keyword evidence="14 22" id="KW-1133">Transmembrane helix</keyword>
<feature type="binding site" description="covalent" evidence="21">
    <location>
        <position position="236"/>
    </location>
    <ligand>
        <name>heme c</name>
        <dbReference type="ChEBI" id="CHEBI:61717"/>
        <label>2</label>
    </ligand>
</feature>
<keyword evidence="17 19" id="KW-0406">Ion transport</keyword>
<evidence type="ECO:0000256" key="12">
    <source>
        <dbReference type="ARBA" id="ARBA00022781"/>
    </source>
</evidence>
<comment type="pathway">
    <text evidence="2 19">Energy metabolism; oxidative phosphorylation.</text>
</comment>
<dbReference type="EMBL" id="FNCY01000003">
    <property type="protein sequence ID" value="SDH09614.1"/>
    <property type="molecule type" value="Genomic_DNA"/>
</dbReference>
<proteinExistence type="inferred from homology"/>
<evidence type="ECO:0000256" key="14">
    <source>
        <dbReference type="ARBA" id="ARBA00022989"/>
    </source>
</evidence>
<comment type="cofactor">
    <cofactor evidence="19 21">
        <name>heme c</name>
        <dbReference type="ChEBI" id="CHEBI:61717"/>
    </cofactor>
    <text evidence="19 21">Binds 2 heme C groups per subunit.</text>
</comment>
<keyword evidence="6 19" id="KW-0997">Cell inner membrane</keyword>
<comment type="subcellular location">
    <subcellularLocation>
        <location evidence="1 19">Cell inner membrane</location>
    </subcellularLocation>
</comment>
<evidence type="ECO:0000256" key="16">
    <source>
        <dbReference type="ARBA" id="ARBA00023004"/>
    </source>
</evidence>
<dbReference type="GO" id="GO:0046872">
    <property type="term" value="F:metal ion binding"/>
    <property type="evidence" value="ECO:0007669"/>
    <property type="project" value="UniProtKB-KW"/>
</dbReference>
<feature type="binding site" description="covalent" evidence="21">
    <location>
        <position position="144"/>
    </location>
    <ligand>
        <name>heme c</name>
        <dbReference type="ChEBI" id="CHEBI:61717"/>
        <label>1</label>
    </ligand>
</feature>
<dbReference type="Pfam" id="PF13442">
    <property type="entry name" value="Cytochrome_CBB3"/>
    <property type="match status" value="2"/>
</dbReference>
<gene>
    <name evidence="24" type="ORF">SAMN05660652_01212</name>
</gene>
<evidence type="ECO:0000256" key="19">
    <source>
        <dbReference type="PIRNR" id="PIRNR000006"/>
    </source>
</evidence>
<evidence type="ECO:0000256" key="22">
    <source>
        <dbReference type="SAM" id="Phobius"/>
    </source>
</evidence>
<feature type="transmembrane region" description="Helical" evidence="22">
    <location>
        <begin position="63"/>
        <end position="85"/>
    </location>
</feature>
<dbReference type="GO" id="GO:1902600">
    <property type="term" value="P:proton transmembrane transport"/>
    <property type="evidence" value="ECO:0007669"/>
    <property type="project" value="UniProtKB-KW"/>
</dbReference>
<keyword evidence="8 19" id="KW-0679">Respiratory chain</keyword>
<dbReference type="GO" id="GO:0005886">
    <property type="term" value="C:plasma membrane"/>
    <property type="evidence" value="ECO:0007669"/>
    <property type="project" value="UniProtKB-SubCell"/>
</dbReference>
<dbReference type="GO" id="GO:0009055">
    <property type="term" value="F:electron transfer activity"/>
    <property type="evidence" value="ECO:0007669"/>
    <property type="project" value="InterPro"/>
</dbReference>
<feature type="binding site" description="axial binding residue" evidence="20">
    <location>
        <position position="240"/>
    </location>
    <ligand>
        <name>heme c</name>
        <dbReference type="ChEBI" id="CHEBI:61717"/>
        <label>2</label>
    </ligand>
    <ligandPart>
        <name>Fe</name>
        <dbReference type="ChEBI" id="CHEBI:18248"/>
    </ligandPart>
</feature>
<evidence type="ECO:0000256" key="10">
    <source>
        <dbReference type="ARBA" id="ARBA00022723"/>
    </source>
</evidence>
<evidence type="ECO:0000256" key="6">
    <source>
        <dbReference type="ARBA" id="ARBA00022519"/>
    </source>
</evidence>
<dbReference type="PROSITE" id="PS51007">
    <property type="entry name" value="CYTC"/>
    <property type="match status" value="2"/>
</dbReference>
<evidence type="ECO:0000256" key="13">
    <source>
        <dbReference type="ARBA" id="ARBA00022982"/>
    </source>
</evidence>
<feature type="binding site" description="axial binding residue" evidence="20">
    <location>
        <position position="189"/>
    </location>
    <ligand>
        <name>heme c</name>
        <dbReference type="ChEBI" id="CHEBI:61717"/>
        <label>2</label>
    </ligand>
    <ligandPart>
        <name>Fe</name>
        <dbReference type="ChEBI" id="CHEBI:18248"/>
    </ligandPart>
</feature>
<evidence type="ECO:0000256" key="8">
    <source>
        <dbReference type="ARBA" id="ARBA00022660"/>
    </source>
</evidence>
<feature type="domain" description="Cytochrome c" evidence="23">
    <location>
        <begin position="223"/>
        <end position="304"/>
    </location>
</feature>
<dbReference type="InterPro" id="IPR009056">
    <property type="entry name" value="Cyt_c-like_dom"/>
</dbReference>
<dbReference type="InterPro" id="IPR004678">
    <property type="entry name" value="Cyt_c_oxidase_cbb3_su3"/>
</dbReference>
<feature type="transmembrane region" description="Helical" evidence="22">
    <location>
        <begin position="12"/>
        <end position="30"/>
    </location>
</feature>
<keyword evidence="9 22" id="KW-0812">Transmembrane</keyword>
<keyword evidence="25" id="KW-1185">Reference proteome</keyword>
<dbReference type="GO" id="GO:0020037">
    <property type="term" value="F:heme binding"/>
    <property type="evidence" value="ECO:0007669"/>
    <property type="project" value="InterPro"/>
</dbReference>
<comment type="subunit">
    <text evidence="19">Component of the cbb3-type cytochrome c oxidase.</text>
</comment>
<dbReference type="PANTHER" id="PTHR33751">
    <property type="entry name" value="CBB3-TYPE CYTOCHROME C OXIDASE SUBUNIT FIXP"/>
    <property type="match status" value="1"/>
</dbReference>
<dbReference type="SUPFAM" id="SSF46626">
    <property type="entry name" value="Cytochrome c"/>
    <property type="match status" value="2"/>
</dbReference>